<dbReference type="EMBL" id="JAFMPM010000008">
    <property type="protein sequence ID" value="MBO0614162.1"/>
    <property type="molecule type" value="Genomic_DNA"/>
</dbReference>
<dbReference type="PROSITE" id="PS51257">
    <property type="entry name" value="PROKAR_LIPOPROTEIN"/>
    <property type="match status" value="1"/>
</dbReference>
<evidence type="ECO:0000313" key="3">
    <source>
        <dbReference type="EMBL" id="QTX12644.1"/>
    </source>
</evidence>
<reference evidence="2 4" key="1">
    <citation type="submission" date="2021-03" db="EMBL/GenBank/DDBJ databases">
        <title>Draft genome and methylome analysis of Thiotrix fructosivoruns ATCC 49748.</title>
        <authorList>
            <person name="Fomenkov A."/>
            <person name="Grabovich M.Y."/>
            <person name="Roberts R.J."/>
        </authorList>
    </citation>
    <scope>NUCLEOTIDE SEQUENCE [LARGE SCALE GENOMIC DNA]</scope>
    <source>
        <strain evidence="2 4">ATCC 49748</strain>
    </source>
</reference>
<name>A0A8B0SNY9_9GAMM</name>
<evidence type="ECO:0000313" key="4">
    <source>
        <dbReference type="Proteomes" id="UP000664466"/>
    </source>
</evidence>
<keyword evidence="4" id="KW-1185">Reference proteome</keyword>
<protein>
    <submittedName>
        <fullName evidence="3">Uncharacterized protein</fullName>
    </submittedName>
</protein>
<evidence type="ECO:0000256" key="1">
    <source>
        <dbReference type="SAM" id="SignalP"/>
    </source>
</evidence>
<feature type="chain" id="PRO_5032513275" evidence="1">
    <location>
        <begin position="25"/>
        <end position="132"/>
    </location>
</feature>
<dbReference type="Proteomes" id="UP000664466">
    <property type="component" value="Unassembled WGS sequence"/>
</dbReference>
<proteinExistence type="predicted"/>
<organism evidence="3">
    <name type="scientific">Thiothrix fructosivorans</name>
    <dbReference type="NCBI Taxonomy" id="111770"/>
    <lineage>
        <taxon>Bacteria</taxon>
        <taxon>Pseudomonadati</taxon>
        <taxon>Pseudomonadota</taxon>
        <taxon>Gammaproteobacteria</taxon>
        <taxon>Thiotrichales</taxon>
        <taxon>Thiotrichaceae</taxon>
        <taxon>Thiothrix</taxon>
    </lineage>
</organism>
<gene>
    <name evidence="3" type="ORF">J1836_010105</name>
    <name evidence="2" type="ORF">J1836_14725</name>
</gene>
<sequence>MLNRNTVSVLLAGALLAACSPAETVLKDHAQQRWDALISGDVERAYVYYTDAFKATTTPEAFRRKASGTGLWNKAQVKQVQCDASGKRCQVDVDVTVSMKMRGLSTPVETSDVVHETWVKDGWFSDWRYVKQ</sequence>
<feature type="signal peptide" evidence="1">
    <location>
        <begin position="1"/>
        <end position="24"/>
    </location>
</feature>
<evidence type="ECO:0000313" key="2">
    <source>
        <dbReference type="EMBL" id="MBO0614162.1"/>
    </source>
</evidence>
<reference evidence="3" key="2">
    <citation type="submission" date="2021-04" db="EMBL/GenBank/DDBJ databases">
        <title>Complete Genome and methylome analysis of Thiothrix fructosivorans ATCC 49748.</title>
        <authorList>
            <person name="Fomenkov A."/>
            <person name="Sun L."/>
            <person name="Vincze T."/>
            <person name="Grabovich M.Y."/>
            <person name="Roberts R.J."/>
        </authorList>
    </citation>
    <scope>NUCLEOTIDE SEQUENCE</scope>
    <source>
        <strain evidence="3">ATCC 49748</strain>
    </source>
</reference>
<dbReference type="RefSeq" id="WP_207251912.1">
    <property type="nucleotide sequence ID" value="NZ_JAFMPM010000008.1"/>
</dbReference>
<dbReference type="EMBL" id="CP072748">
    <property type="protein sequence ID" value="QTX12644.1"/>
    <property type="molecule type" value="Genomic_DNA"/>
</dbReference>
<dbReference type="AlphaFoldDB" id="A0A8B0SNY9"/>
<keyword evidence="1" id="KW-0732">Signal</keyword>
<accession>A0A8B0SNY9</accession>